<dbReference type="SUPFAM" id="SSF56219">
    <property type="entry name" value="DNase I-like"/>
    <property type="match status" value="1"/>
</dbReference>
<name>A0A5N5JRC9_9ROSI</name>
<dbReference type="EMBL" id="VDCV01000016">
    <property type="protein sequence ID" value="KAB5521998.1"/>
    <property type="molecule type" value="Genomic_DNA"/>
</dbReference>
<organism evidence="4 5">
    <name type="scientific">Salix brachista</name>
    <dbReference type="NCBI Taxonomy" id="2182728"/>
    <lineage>
        <taxon>Eukaryota</taxon>
        <taxon>Viridiplantae</taxon>
        <taxon>Streptophyta</taxon>
        <taxon>Embryophyta</taxon>
        <taxon>Tracheophyta</taxon>
        <taxon>Spermatophyta</taxon>
        <taxon>Magnoliopsida</taxon>
        <taxon>eudicotyledons</taxon>
        <taxon>Gunneridae</taxon>
        <taxon>Pentapetalae</taxon>
        <taxon>rosids</taxon>
        <taxon>fabids</taxon>
        <taxon>Malpighiales</taxon>
        <taxon>Salicaceae</taxon>
        <taxon>Saliceae</taxon>
        <taxon>Salix</taxon>
    </lineage>
</organism>
<evidence type="ECO:0000313" key="4">
    <source>
        <dbReference type="EMBL" id="KAB5521998.1"/>
    </source>
</evidence>
<dbReference type="InterPro" id="IPR025558">
    <property type="entry name" value="DUF4283"/>
</dbReference>
<evidence type="ECO:0000256" key="1">
    <source>
        <dbReference type="SAM" id="MobiDB-lite"/>
    </source>
</evidence>
<feature type="region of interest" description="Disordered" evidence="1">
    <location>
        <begin position="234"/>
        <end position="344"/>
    </location>
</feature>
<feature type="compositionally biased region" description="Basic and acidic residues" evidence="1">
    <location>
        <begin position="272"/>
        <end position="295"/>
    </location>
</feature>
<evidence type="ECO:0008006" key="6">
    <source>
        <dbReference type="Google" id="ProtNLM"/>
    </source>
</evidence>
<proteinExistence type="predicted"/>
<dbReference type="Gene3D" id="3.60.10.10">
    <property type="entry name" value="Endonuclease/exonuclease/phosphatase"/>
    <property type="match status" value="1"/>
</dbReference>
<comment type="caution">
    <text evidence="4">The sequence shown here is derived from an EMBL/GenBank/DDBJ whole genome shotgun (WGS) entry which is preliminary data.</text>
</comment>
<keyword evidence="5" id="KW-1185">Reference proteome</keyword>
<dbReference type="InterPro" id="IPR036691">
    <property type="entry name" value="Endo/exonu/phosph_ase_sf"/>
</dbReference>
<evidence type="ECO:0000259" key="3">
    <source>
        <dbReference type="Pfam" id="PF14111"/>
    </source>
</evidence>
<accession>A0A5N5JRC9</accession>
<reference evidence="5" key="1">
    <citation type="journal article" date="2019" name="Gigascience">
        <title>De novo genome assembly of the endangered Acer yangbiense, a plant species with extremely small populations endemic to Yunnan Province, China.</title>
        <authorList>
            <person name="Yang J."/>
            <person name="Wariss H.M."/>
            <person name="Tao L."/>
            <person name="Zhang R."/>
            <person name="Yun Q."/>
            <person name="Hollingsworth P."/>
            <person name="Dao Z."/>
            <person name="Luo G."/>
            <person name="Guo H."/>
            <person name="Ma Y."/>
            <person name="Sun W."/>
        </authorList>
    </citation>
    <scope>NUCLEOTIDE SEQUENCE [LARGE SCALE GENOMIC DNA]</scope>
    <source>
        <strain evidence="5">cv. br00</strain>
    </source>
</reference>
<gene>
    <name evidence="4" type="ORF">DKX38_026317</name>
</gene>
<sequence length="804" mass="91132">MTAIKPSSWAERVRVSDSNSRCTLEKIARQPPGTILQIPKDMQLADAEDWKRSMIGFFVSYKLPFYAVQSIANRIWKTHGLEKTMVLSNGFMVFRFSSVTQMEEVLARGPWMFGGKTILLQQWKPGFKFDRNKIKTIPVWARLQGLPFPLWNKQGLSMAASMVGRPLASDEATLNGTRVEYARVCIEIEADVPLVHHFQVASSFSEEPITVDVTYEWKPSRCEICQVFGHSCRPQTKEKGRDIETLETEDQKSEVKGKESDSHPVNSTVVSKELHQQKTNHEEGPRVDTMKENNGKVKPTSEGLTVGNKNGEHENNGKVQPTSEGPTMRNKTGEHASTETIPIQSKGNKAAAIVVSARDDLHGEPLICTMNKMVSVSSEIKGKGKEIACEITAINNVEDSANCRIFVGWNTRRVHVQCIHASDQWITCDIRKISNAHVTRITFVYGSNNYGDRISLWQYLGSESINNASIPWSILGDFNTVLRPNDRSGGSSTWQNHHNDFPNCIMGASLQQIPYSGIRFTWHNGQSGEGTIMRKLDWIFGNQSLLPHVICKDTWVWTHNSSGQCTIKSAWEQIRTAHEPCGSSWLIWHKWHIPRHSFVLWLATRSRLRTMDRLHTVLEDQQGCVLCNEHMENHNHLFFSCNYSTKVWGAISGRARISWPRIEWAPAWNLVVDQTRSENSARQRMVGIVIAASVYHLWQERNRRIYDHHYTGSERLIDEINFSIRGRLANLDRADELPESMLQIWRLEALVLRDAGSLKIAAGGFSFLGCGFFEDCGWSFSFGLFLLSQVAWAFAEEFAAGPLL</sequence>
<dbReference type="Proteomes" id="UP000326939">
    <property type="component" value="Chromosome 16"/>
</dbReference>
<feature type="domain" description="DUF4283" evidence="3">
    <location>
        <begin position="47"/>
        <end position="130"/>
    </location>
</feature>
<dbReference type="PANTHER" id="PTHR31286:SF99">
    <property type="entry name" value="DUF4283 DOMAIN-CONTAINING PROTEIN"/>
    <property type="match status" value="1"/>
</dbReference>
<evidence type="ECO:0000259" key="2">
    <source>
        <dbReference type="Pfam" id="PF13966"/>
    </source>
</evidence>
<protein>
    <recommendedName>
        <fullName evidence="6">DUF4283 domain-containing protein</fullName>
    </recommendedName>
</protein>
<dbReference type="InterPro" id="IPR040256">
    <property type="entry name" value="At4g02000-like"/>
</dbReference>
<dbReference type="AlphaFoldDB" id="A0A5N5JRC9"/>
<feature type="compositionally biased region" description="Basic and acidic residues" evidence="1">
    <location>
        <begin position="235"/>
        <end position="262"/>
    </location>
</feature>
<dbReference type="Pfam" id="PF14111">
    <property type="entry name" value="DUF4283"/>
    <property type="match status" value="1"/>
</dbReference>
<evidence type="ECO:0000313" key="5">
    <source>
        <dbReference type="Proteomes" id="UP000326939"/>
    </source>
</evidence>
<dbReference type="PANTHER" id="PTHR31286">
    <property type="entry name" value="GLYCINE-RICH CELL WALL STRUCTURAL PROTEIN 1.8-LIKE"/>
    <property type="match status" value="1"/>
</dbReference>
<dbReference type="Pfam" id="PF13966">
    <property type="entry name" value="zf-RVT"/>
    <property type="match status" value="1"/>
</dbReference>
<feature type="domain" description="Reverse transcriptase zinc-binding" evidence="2">
    <location>
        <begin position="566"/>
        <end position="648"/>
    </location>
</feature>
<dbReference type="InterPro" id="IPR026960">
    <property type="entry name" value="RVT-Znf"/>
</dbReference>